<accession>A0AAN6X366</accession>
<evidence type="ECO:0000259" key="14">
    <source>
        <dbReference type="PROSITE" id="PS51479"/>
    </source>
</evidence>
<dbReference type="GO" id="GO:0008270">
    <property type="term" value="F:zinc ion binding"/>
    <property type="evidence" value="ECO:0007669"/>
    <property type="project" value="UniProtKB-KW"/>
</dbReference>
<evidence type="ECO:0000256" key="1">
    <source>
        <dbReference type="ARBA" id="ARBA00004123"/>
    </source>
</evidence>
<dbReference type="AlphaFoldDB" id="A0AAN6X366"/>
<dbReference type="PANTHER" id="PTHR14732">
    <property type="entry name" value="RNA POLYMERASE II SUBUNIT B1 CTD PHOSPHATASE RPAP2-RELATED"/>
    <property type="match status" value="1"/>
</dbReference>
<dbReference type="EMBL" id="MU864354">
    <property type="protein sequence ID" value="KAK4192406.1"/>
    <property type="molecule type" value="Genomic_DNA"/>
</dbReference>
<feature type="region of interest" description="Disordered" evidence="13">
    <location>
        <begin position="192"/>
        <end position="276"/>
    </location>
</feature>
<proteinExistence type="inferred from homology"/>
<protein>
    <recommendedName>
        <fullName evidence="12">RNA polymerase II subunit B1 CTD phosphatase RPAP2 homolog</fullName>
        <ecNumber evidence="12">3.1.3.16</ecNumber>
    </recommendedName>
</protein>
<dbReference type="GO" id="GO:0043175">
    <property type="term" value="F:RNA polymerase core enzyme binding"/>
    <property type="evidence" value="ECO:0007669"/>
    <property type="project" value="UniProtKB-UniRule"/>
</dbReference>
<evidence type="ECO:0000313" key="16">
    <source>
        <dbReference type="Proteomes" id="UP001302126"/>
    </source>
</evidence>
<comment type="similarity">
    <text evidence="2 11 12">Belongs to the RPAP2 family.</text>
</comment>
<reference evidence="15" key="2">
    <citation type="submission" date="2023-05" db="EMBL/GenBank/DDBJ databases">
        <authorList>
            <consortium name="Lawrence Berkeley National Laboratory"/>
            <person name="Steindorff A."/>
            <person name="Hensen N."/>
            <person name="Bonometti L."/>
            <person name="Westerberg I."/>
            <person name="Brannstrom I.O."/>
            <person name="Guillou S."/>
            <person name="Cros-Aarteil S."/>
            <person name="Calhoun S."/>
            <person name="Haridas S."/>
            <person name="Kuo A."/>
            <person name="Mondo S."/>
            <person name="Pangilinan J."/>
            <person name="Riley R."/>
            <person name="Labutti K."/>
            <person name="Andreopoulos B."/>
            <person name="Lipzen A."/>
            <person name="Chen C."/>
            <person name="Yanf M."/>
            <person name="Daum C."/>
            <person name="Ng V."/>
            <person name="Clum A."/>
            <person name="Ohm R."/>
            <person name="Martin F."/>
            <person name="Silar P."/>
            <person name="Natvig D."/>
            <person name="Lalanne C."/>
            <person name="Gautier V."/>
            <person name="Ament-Velasquez S.L."/>
            <person name="Kruys A."/>
            <person name="Hutchinson M.I."/>
            <person name="Powell A.J."/>
            <person name="Barry K."/>
            <person name="Miller A.N."/>
            <person name="Grigoriev I.V."/>
            <person name="Debuchy R."/>
            <person name="Gladieux P."/>
            <person name="Thoren M.H."/>
            <person name="Johannesson H."/>
        </authorList>
    </citation>
    <scope>NUCLEOTIDE SEQUENCE</scope>
    <source>
        <strain evidence="15">PSN309</strain>
    </source>
</reference>
<keyword evidence="7 12" id="KW-0904">Protein phosphatase</keyword>
<gene>
    <name evidence="15" type="ORF">QBC35DRAFT_222090</name>
</gene>
<evidence type="ECO:0000256" key="8">
    <source>
        <dbReference type="ARBA" id="ARBA00023242"/>
    </source>
</evidence>
<evidence type="ECO:0000256" key="12">
    <source>
        <dbReference type="RuleBase" id="RU367080"/>
    </source>
</evidence>
<dbReference type="GO" id="GO:0005634">
    <property type="term" value="C:nucleus"/>
    <property type="evidence" value="ECO:0007669"/>
    <property type="project" value="UniProtKB-SubCell"/>
</dbReference>
<dbReference type="Gene3D" id="1.25.40.820">
    <property type="match status" value="1"/>
</dbReference>
<evidence type="ECO:0000256" key="2">
    <source>
        <dbReference type="ARBA" id="ARBA00005676"/>
    </source>
</evidence>
<dbReference type="GO" id="GO:0005737">
    <property type="term" value="C:cytoplasm"/>
    <property type="evidence" value="ECO:0007669"/>
    <property type="project" value="TreeGrafter"/>
</dbReference>
<evidence type="ECO:0000256" key="13">
    <source>
        <dbReference type="SAM" id="MobiDB-lite"/>
    </source>
</evidence>
<feature type="region of interest" description="Disordered" evidence="13">
    <location>
        <begin position="308"/>
        <end position="373"/>
    </location>
</feature>
<feature type="domain" description="RTR1-type" evidence="14">
    <location>
        <begin position="110"/>
        <end position="189"/>
    </location>
</feature>
<evidence type="ECO:0000313" key="15">
    <source>
        <dbReference type="EMBL" id="KAK4192406.1"/>
    </source>
</evidence>
<dbReference type="Proteomes" id="UP001302126">
    <property type="component" value="Unassembled WGS sequence"/>
</dbReference>
<feature type="compositionally biased region" description="Basic and acidic residues" evidence="13">
    <location>
        <begin position="192"/>
        <end position="206"/>
    </location>
</feature>
<dbReference type="InterPro" id="IPR039693">
    <property type="entry name" value="Rtr1/RPAP2"/>
</dbReference>
<keyword evidence="4 12" id="KW-0863">Zinc-finger</keyword>
<feature type="compositionally biased region" description="Basic and acidic residues" evidence="13">
    <location>
        <begin position="21"/>
        <end position="34"/>
    </location>
</feature>
<comment type="catalytic activity">
    <reaction evidence="9 12">
        <text>O-phospho-L-seryl-[protein] + H2O = L-seryl-[protein] + phosphate</text>
        <dbReference type="Rhea" id="RHEA:20629"/>
        <dbReference type="Rhea" id="RHEA-COMP:9863"/>
        <dbReference type="Rhea" id="RHEA-COMP:11604"/>
        <dbReference type="ChEBI" id="CHEBI:15377"/>
        <dbReference type="ChEBI" id="CHEBI:29999"/>
        <dbReference type="ChEBI" id="CHEBI:43474"/>
        <dbReference type="ChEBI" id="CHEBI:83421"/>
        <dbReference type="EC" id="3.1.3.16"/>
    </reaction>
</comment>
<feature type="region of interest" description="Disordered" evidence="13">
    <location>
        <begin position="1"/>
        <end position="51"/>
    </location>
</feature>
<evidence type="ECO:0000256" key="5">
    <source>
        <dbReference type="ARBA" id="ARBA00022801"/>
    </source>
</evidence>
<evidence type="ECO:0000256" key="4">
    <source>
        <dbReference type="ARBA" id="ARBA00022771"/>
    </source>
</evidence>
<evidence type="ECO:0000256" key="11">
    <source>
        <dbReference type="PROSITE-ProRule" id="PRU00812"/>
    </source>
</evidence>
<comment type="caution">
    <text evidence="15">The sequence shown here is derived from an EMBL/GenBank/DDBJ whole genome shotgun (WGS) entry which is preliminary data.</text>
</comment>
<dbReference type="GO" id="GO:0008420">
    <property type="term" value="F:RNA polymerase II CTD heptapeptide repeat phosphatase activity"/>
    <property type="evidence" value="ECO:0007669"/>
    <property type="project" value="UniProtKB-UniRule"/>
</dbReference>
<sequence length="373" mass="41325">MTTDISERQHQPKSILKKPRVPPEQRQDDSREAGQEQEDATPSLPGISRQQAARLITLKQKELKPAVPLETYETLSAFPLSPPPPPAPSSSQRFSAAASPSISDRSQFLALIATFSPAEYDDLVDERNCLDKCGYALCPRNRRSYSGEFKLHKNGVAKTADLNKWCSDDCALRALHIRVQLDHPSYTRQNGELKVKVTLRPEKSSTKDAAAVDGGKHSSEQTKANQQNKGTEDGKIQKQQQQHDAMTRNKGEEDQDKKQEEELSQSLSQLQIDREQRSKKNYGALASERNDMGFERVPVTIIEKETTEVAKAPSVPSGAAGGSADAHLMVEGYKIGSKGKKPERQDGGEEDDDSDDDDPFPTVRLEVLNYGQK</sequence>
<feature type="compositionally biased region" description="Acidic residues" evidence="13">
    <location>
        <begin position="348"/>
        <end position="359"/>
    </location>
</feature>
<comment type="subcellular location">
    <subcellularLocation>
        <location evidence="1 12">Nucleus</location>
    </subcellularLocation>
</comment>
<feature type="compositionally biased region" description="Low complexity" evidence="13">
    <location>
        <begin position="89"/>
        <end position="98"/>
    </location>
</feature>
<dbReference type="PROSITE" id="PS51479">
    <property type="entry name" value="ZF_RTR1"/>
    <property type="match status" value="1"/>
</dbReference>
<keyword evidence="5 12" id="KW-0378">Hydrolase</keyword>
<feature type="region of interest" description="Disordered" evidence="13">
    <location>
        <begin position="77"/>
        <end position="98"/>
    </location>
</feature>
<evidence type="ECO:0000256" key="9">
    <source>
        <dbReference type="ARBA" id="ARBA00047761"/>
    </source>
</evidence>
<dbReference type="InterPro" id="IPR038534">
    <property type="entry name" value="Rtr1/RPAP2_sf"/>
</dbReference>
<keyword evidence="6 12" id="KW-0862">Zinc</keyword>
<dbReference type="PANTHER" id="PTHR14732:SF0">
    <property type="entry name" value="RNA POLYMERASE II SUBUNIT B1 CTD PHOSPHATASE RPAP2-RELATED"/>
    <property type="match status" value="1"/>
</dbReference>
<dbReference type="EC" id="3.1.3.16" evidence="12"/>
<reference evidence="15" key="1">
    <citation type="journal article" date="2023" name="Mol. Phylogenet. Evol.">
        <title>Genome-scale phylogeny and comparative genomics of the fungal order Sordariales.</title>
        <authorList>
            <person name="Hensen N."/>
            <person name="Bonometti L."/>
            <person name="Westerberg I."/>
            <person name="Brannstrom I.O."/>
            <person name="Guillou S."/>
            <person name="Cros-Aarteil S."/>
            <person name="Calhoun S."/>
            <person name="Haridas S."/>
            <person name="Kuo A."/>
            <person name="Mondo S."/>
            <person name="Pangilinan J."/>
            <person name="Riley R."/>
            <person name="LaButti K."/>
            <person name="Andreopoulos B."/>
            <person name="Lipzen A."/>
            <person name="Chen C."/>
            <person name="Yan M."/>
            <person name="Daum C."/>
            <person name="Ng V."/>
            <person name="Clum A."/>
            <person name="Steindorff A."/>
            <person name="Ohm R.A."/>
            <person name="Martin F."/>
            <person name="Silar P."/>
            <person name="Natvig D.O."/>
            <person name="Lalanne C."/>
            <person name="Gautier V."/>
            <person name="Ament-Velasquez S.L."/>
            <person name="Kruys A."/>
            <person name="Hutchinson M.I."/>
            <person name="Powell A.J."/>
            <person name="Barry K."/>
            <person name="Miller A.N."/>
            <person name="Grigoriev I.V."/>
            <person name="Debuchy R."/>
            <person name="Gladieux P."/>
            <person name="Hiltunen Thoren M."/>
            <person name="Johannesson H."/>
        </authorList>
    </citation>
    <scope>NUCLEOTIDE SEQUENCE</scope>
    <source>
        <strain evidence="15">PSN309</strain>
    </source>
</reference>
<dbReference type="Pfam" id="PF04181">
    <property type="entry name" value="RPAP2_Rtr1"/>
    <property type="match status" value="1"/>
</dbReference>
<name>A0AAN6X366_9PEZI</name>
<evidence type="ECO:0000256" key="7">
    <source>
        <dbReference type="ARBA" id="ARBA00022912"/>
    </source>
</evidence>
<evidence type="ECO:0000256" key="6">
    <source>
        <dbReference type="ARBA" id="ARBA00022833"/>
    </source>
</evidence>
<evidence type="ECO:0000256" key="3">
    <source>
        <dbReference type="ARBA" id="ARBA00022723"/>
    </source>
</evidence>
<feature type="compositionally biased region" description="Basic and acidic residues" evidence="13">
    <location>
        <begin position="1"/>
        <end position="10"/>
    </location>
</feature>
<feature type="compositionally biased region" description="Basic and acidic residues" evidence="13">
    <location>
        <begin position="245"/>
        <end position="261"/>
    </location>
</feature>
<keyword evidence="16" id="KW-1185">Reference proteome</keyword>
<organism evidence="15 16">
    <name type="scientific">Podospora australis</name>
    <dbReference type="NCBI Taxonomy" id="1536484"/>
    <lineage>
        <taxon>Eukaryota</taxon>
        <taxon>Fungi</taxon>
        <taxon>Dikarya</taxon>
        <taxon>Ascomycota</taxon>
        <taxon>Pezizomycotina</taxon>
        <taxon>Sordariomycetes</taxon>
        <taxon>Sordariomycetidae</taxon>
        <taxon>Sordariales</taxon>
        <taxon>Podosporaceae</taxon>
        <taxon>Podospora</taxon>
    </lineage>
</organism>
<comment type="function">
    <text evidence="12">Putative RNA polymerase II subunit B1 C-terminal domain (CTD) phosphatase involved in RNA polymerase II transcription regulation.</text>
</comment>
<comment type="catalytic activity">
    <reaction evidence="10 12">
        <text>O-phospho-L-threonyl-[protein] + H2O = L-threonyl-[protein] + phosphate</text>
        <dbReference type="Rhea" id="RHEA:47004"/>
        <dbReference type="Rhea" id="RHEA-COMP:11060"/>
        <dbReference type="Rhea" id="RHEA-COMP:11605"/>
        <dbReference type="ChEBI" id="CHEBI:15377"/>
        <dbReference type="ChEBI" id="CHEBI:30013"/>
        <dbReference type="ChEBI" id="CHEBI:43474"/>
        <dbReference type="ChEBI" id="CHEBI:61977"/>
        <dbReference type="EC" id="3.1.3.16"/>
    </reaction>
</comment>
<evidence type="ECO:0000256" key="10">
    <source>
        <dbReference type="ARBA" id="ARBA00048336"/>
    </source>
</evidence>
<dbReference type="InterPro" id="IPR007308">
    <property type="entry name" value="Rtr1/RPAP2_dom"/>
</dbReference>
<keyword evidence="8 12" id="KW-0539">Nucleus</keyword>
<keyword evidence="3 12" id="KW-0479">Metal-binding</keyword>